<name>A0A385EFQ8_9CAUD</name>
<dbReference type="EMBL" id="MH588547">
    <property type="protein sequence ID" value="AXQ70118.1"/>
    <property type="molecule type" value="Genomic_DNA"/>
</dbReference>
<keyword evidence="3" id="KW-1185">Reference proteome</keyword>
<evidence type="ECO:0000313" key="2">
    <source>
        <dbReference type="EMBL" id="AXQ70118.1"/>
    </source>
</evidence>
<reference evidence="3" key="3">
    <citation type="submission" date="2018-09" db="EMBL/GenBank/DDBJ databases">
        <title>Giant CbK-like Caulobacter bacteriophages have genetically divergent genomes.</title>
        <authorList>
            <person name="Wilson K."/>
            <person name="Ely B."/>
        </authorList>
    </citation>
    <scope>NUCLEOTIDE SEQUENCE [LARGE SCALE GENOMIC DNA]</scope>
</reference>
<evidence type="ECO:0000313" key="1">
    <source>
        <dbReference type="EMBL" id="AXQ69618.1"/>
    </source>
</evidence>
<dbReference type="Proteomes" id="UP000259683">
    <property type="component" value="Segment"/>
</dbReference>
<sequence length="85" mass="9366">MAAPNDSREEPVKVEDLKGGMMCDLEGDMYADNAGRFPEFEFAYAVVVEVDTAPRYEAPGTVLVEFDKITVAFPKGHTLPTIKEP</sequence>
<proteinExistence type="predicted"/>
<gene>
    <name evidence="1" type="ORF">CcrSC_gp036</name>
    <name evidence="2" type="ORF">CcrSC_gp536</name>
</gene>
<reference evidence="1" key="2">
    <citation type="submission" date="2018-07" db="EMBL/GenBank/DDBJ databases">
        <authorList>
            <person name="Wilson K.M."/>
            <person name="Ely B."/>
        </authorList>
    </citation>
    <scope>NUCLEOTIDE SEQUENCE</scope>
</reference>
<organism evidence="1 3">
    <name type="scientific">Caulobacter phage CcrSC</name>
    <dbReference type="NCBI Taxonomy" id="2283272"/>
    <lineage>
        <taxon>Viruses</taxon>
        <taxon>Duplodnaviria</taxon>
        <taxon>Heunggongvirae</taxon>
        <taxon>Uroviricota</taxon>
        <taxon>Caudoviricetes</taxon>
        <taxon>Jeanschmidtviridae</taxon>
        <taxon>Bertelyvirus</taxon>
        <taxon>Bertelyvirus SC</taxon>
    </lineage>
</organism>
<reference evidence="3" key="1">
    <citation type="submission" date="2018-07" db="EMBL/GenBank/DDBJ databases">
        <title>Giant CbK-like Caulobacter bacteriophages have genetically divergent genomes.</title>
        <authorList>
            <person name="Wilson K.M."/>
            <person name="Ely B."/>
        </authorList>
    </citation>
    <scope>NUCLEOTIDE SEQUENCE [LARGE SCALE GENOMIC DNA]</scope>
</reference>
<protein>
    <submittedName>
        <fullName evidence="1">Uncharacterized protein</fullName>
    </submittedName>
</protein>
<dbReference type="EMBL" id="MH588547">
    <property type="protein sequence ID" value="AXQ69618.1"/>
    <property type="molecule type" value="Genomic_DNA"/>
</dbReference>
<evidence type="ECO:0000313" key="3">
    <source>
        <dbReference type="Proteomes" id="UP000259683"/>
    </source>
</evidence>
<accession>A0A385EFQ8</accession>
<reference evidence="1" key="4">
    <citation type="submission" date="2021-07" db="EMBL/GenBank/DDBJ databases">
        <title>Giant CbK-like Caulobacter bacteriophages have genetically divergent genomes.</title>
        <authorList>
            <person name="Wilson K."/>
            <person name="Ely B."/>
        </authorList>
    </citation>
    <scope>NUCLEOTIDE SEQUENCE</scope>
</reference>